<dbReference type="PANTHER" id="PTHR43278:SF2">
    <property type="entry name" value="IRON-SULFUR FLAVOPROTEIN"/>
    <property type="match status" value="1"/>
</dbReference>
<feature type="transmembrane region" description="Helical" evidence="3">
    <location>
        <begin position="446"/>
        <end position="472"/>
    </location>
</feature>
<feature type="domain" description="NADPH-dependent FMN reductase-like" evidence="5">
    <location>
        <begin position="3"/>
        <end position="106"/>
    </location>
</feature>
<dbReference type="InterPro" id="IPR003033">
    <property type="entry name" value="SCP2_sterol-bd_dom"/>
</dbReference>
<dbReference type="GO" id="GO:0016491">
    <property type="term" value="F:oxidoreductase activity"/>
    <property type="evidence" value="ECO:0007669"/>
    <property type="project" value="InterPro"/>
</dbReference>
<dbReference type="AlphaFoldDB" id="A0A0L6U0Q4"/>
<dbReference type="InterPro" id="IPR029039">
    <property type="entry name" value="Flavoprotein-like_sf"/>
</dbReference>
<dbReference type="Gene3D" id="3.40.50.360">
    <property type="match status" value="1"/>
</dbReference>
<organism evidence="6 7">
    <name type="scientific">Acetobacterium bakii</name>
    <dbReference type="NCBI Taxonomy" id="52689"/>
    <lineage>
        <taxon>Bacteria</taxon>
        <taxon>Bacillati</taxon>
        <taxon>Bacillota</taxon>
        <taxon>Clostridia</taxon>
        <taxon>Eubacteriales</taxon>
        <taxon>Eubacteriaceae</taxon>
        <taxon>Acetobacterium</taxon>
    </lineage>
</organism>
<dbReference type="OrthoDB" id="9805976at2"/>
<feature type="transmembrane region" description="Helical" evidence="3">
    <location>
        <begin position="422"/>
        <end position="440"/>
    </location>
</feature>
<evidence type="ECO:0000259" key="5">
    <source>
        <dbReference type="Pfam" id="PF03358"/>
    </source>
</evidence>
<feature type="transmembrane region" description="Helical" evidence="3">
    <location>
        <begin position="519"/>
        <end position="540"/>
    </location>
</feature>
<feature type="domain" description="SCP2" evidence="4">
    <location>
        <begin position="269"/>
        <end position="346"/>
    </location>
</feature>
<keyword evidence="1" id="KW-0285">Flavoprotein</keyword>
<dbReference type="STRING" id="52689.AKG39_07905"/>
<evidence type="ECO:0000313" key="6">
    <source>
        <dbReference type="EMBL" id="KNZ42088.1"/>
    </source>
</evidence>
<dbReference type="Proteomes" id="UP000036873">
    <property type="component" value="Unassembled WGS sequence"/>
</dbReference>
<evidence type="ECO:0000256" key="3">
    <source>
        <dbReference type="SAM" id="Phobius"/>
    </source>
</evidence>
<evidence type="ECO:0000313" key="7">
    <source>
        <dbReference type="Proteomes" id="UP000036873"/>
    </source>
</evidence>
<keyword evidence="7" id="KW-1185">Reference proteome</keyword>
<feature type="transmembrane region" description="Helical" evidence="3">
    <location>
        <begin position="493"/>
        <end position="513"/>
    </location>
</feature>
<reference evidence="7" key="1">
    <citation type="submission" date="2015-07" db="EMBL/GenBank/DDBJ databases">
        <title>Draft genome sequence of Acetobacterium bakii DSM 8293, a potential psychrophilic chemical producer through syngas fermentation.</title>
        <authorList>
            <person name="Song Y."/>
            <person name="Hwang S."/>
            <person name="Cho B.-K."/>
        </authorList>
    </citation>
    <scope>NUCLEOTIDE SEQUENCE [LARGE SCALE GENOMIC DNA]</scope>
    <source>
        <strain evidence="7">DSM 8239</strain>
    </source>
</reference>
<dbReference type="Pfam" id="PF03358">
    <property type="entry name" value="FMN_red"/>
    <property type="match status" value="1"/>
</dbReference>
<gene>
    <name evidence="6" type="ORF">AKG39_07905</name>
</gene>
<evidence type="ECO:0000256" key="2">
    <source>
        <dbReference type="ARBA" id="ARBA00022643"/>
    </source>
</evidence>
<keyword evidence="3" id="KW-1133">Transmembrane helix</keyword>
<evidence type="ECO:0000256" key="1">
    <source>
        <dbReference type="ARBA" id="ARBA00022630"/>
    </source>
</evidence>
<protein>
    <submittedName>
        <fullName evidence="6">Uncharacterized protein</fullName>
    </submittedName>
</protein>
<dbReference type="RefSeq" id="WP_050739846.1">
    <property type="nucleotide sequence ID" value="NZ_LGYO01000019.1"/>
</dbReference>
<feature type="transmembrane region" description="Helical" evidence="3">
    <location>
        <begin position="394"/>
        <end position="410"/>
    </location>
</feature>
<comment type="caution">
    <text evidence="6">The sequence shown here is derived from an EMBL/GenBank/DDBJ whole genome shotgun (WGS) entry which is preliminary data.</text>
</comment>
<keyword evidence="3" id="KW-0812">Transmembrane</keyword>
<dbReference type="EMBL" id="LGYO01000019">
    <property type="protein sequence ID" value="KNZ42088.1"/>
    <property type="molecule type" value="Genomic_DNA"/>
</dbReference>
<sequence length="551" mass="62455">MHNILVLNGSPKNNQSFTMKLVERFLSGVSDIAQDVKIETINLNEKNINPCTGCFGCWTITPGQCVQEDDMDELLPMYEEADIVIWATPLYHYGITSSMKKFMERTLPVFLPFIDPEGGGMYGHPYRNPEKMTDKKHILISTCGFPSVENNYEGVEKQFDNLFGLGKWEKILCVEGELLGISQLDNFTGPYLELVKVAGREYIDRLSISDSIKEGLTKPFVDIPAFLEVSNLSWGVEDIREAESDGGLIAWSFMKQMRAAFNPKIRPGLDAVLQMDFTDLKESYQLVINDDQCTLLKNDFTQETTRITTHFTNWERLLEGKIDAAEALIEKKYMVAGDFDLMNALMDGLFGNLALFPEKQKKLIPVVFKNTPYWFILTMIPWLACFFITENNPFLGVIVPLLVSGILCSIKKGSELVYFDKATLLFFSVFTLITVPWSIGYNSVTIAFSAFMALFVIWMVSAFKTVPLTADYTHFFSGRNALKNILFLKTNRILTVIWALLFLIQGGIALWLTSTAMESYAAILPQLLLIPGVFFSVWFINWYPAYSAKTE</sequence>
<dbReference type="SUPFAM" id="SSF55718">
    <property type="entry name" value="SCP-like"/>
    <property type="match status" value="1"/>
</dbReference>
<dbReference type="Pfam" id="PF02036">
    <property type="entry name" value="SCP2"/>
    <property type="match status" value="1"/>
</dbReference>
<dbReference type="InterPro" id="IPR051796">
    <property type="entry name" value="ISF_SsuE-like"/>
</dbReference>
<dbReference type="PANTHER" id="PTHR43278">
    <property type="entry name" value="NAD(P)H-DEPENDENT FMN-CONTAINING OXIDOREDUCTASE YWQN-RELATED"/>
    <property type="match status" value="1"/>
</dbReference>
<accession>A0A0L6U0Q4</accession>
<dbReference type="InterPro" id="IPR036527">
    <property type="entry name" value="SCP2_sterol-bd_dom_sf"/>
</dbReference>
<evidence type="ECO:0000259" key="4">
    <source>
        <dbReference type="Pfam" id="PF02036"/>
    </source>
</evidence>
<keyword evidence="2" id="KW-0288">FMN</keyword>
<dbReference type="SUPFAM" id="SSF52218">
    <property type="entry name" value="Flavoproteins"/>
    <property type="match status" value="1"/>
</dbReference>
<dbReference type="InterPro" id="IPR005025">
    <property type="entry name" value="FMN_Rdtase-like_dom"/>
</dbReference>
<name>A0A0L6U0Q4_9FIRM</name>
<proteinExistence type="predicted"/>
<keyword evidence="3" id="KW-0472">Membrane</keyword>
<dbReference type="Gene3D" id="3.30.1050.10">
    <property type="entry name" value="SCP2 sterol-binding domain"/>
    <property type="match status" value="1"/>
</dbReference>